<gene>
    <name evidence="1" type="ordered locus">PYCH_16270</name>
</gene>
<keyword evidence="2" id="KW-1185">Reference proteome</keyword>
<dbReference type="Proteomes" id="UP000008386">
    <property type="component" value="Chromosome"/>
</dbReference>
<organism evidence="1 2">
    <name type="scientific">Pyrococcus yayanosii (strain CH1 / JCM 16557)</name>
    <dbReference type="NCBI Taxonomy" id="529709"/>
    <lineage>
        <taxon>Archaea</taxon>
        <taxon>Methanobacteriati</taxon>
        <taxon>Methanobacteriota</taxon>
        <taxon>Thermococci</taxon>
        <taxon>Thermococcales</taxon>
        <taxon>Thermococcaceae</taxon>
        <taxon>Pyrococcus</taxon>
    </lineage>
</organism>
<protein>
    <submittedName>
        <fullName evidence="1">Uncharacterized protein</fullName>
    </submittedName>
</protein>
<dbReference type="EMBL" id="CP002779">
    <property type="protein sequence ID" value="AEH25293.1"/>
    <property type="molecule type" value="Genomic_DNA"/>
</dbReference>
<evidence type="ECO:0000313" key="2">
    <source>
        <dbReference type="Proteomes" id="UP000008386"/>
    </source>
</evidence>
<dbReference type="HOGENOM" id="CLU_3148125_0_0_2"/>
<evidence type="ECO:0000313" key="1">
    <source>
        <dbReference type="EMBL" id="AEH25293.1"/>
    </source>
</evidence>
<reference evidence="1 2" key="1">
    <citation type="journal article" date="2011" name="J. Bacteriol.">
        <title>Complete genome sequence of the obligate piezophilic hyperthermophilic archaeon Pyrococcus yayanosii CH1.</title>
        <authorList>
            <person name="Jun X."/>
            <person name="Lupeng L."/>
            <person name="Minjuan X."/>
            <person name="Oger P."/>
            <person name="Fengping W."/>
            <person name="Jebbar M."/>
            <person name="Xiang X."/>
        </authorList>
    </citation>
    <scope>NUCLEOTIDE SEQUENCE [LARGE SCALE GENOMIC DNA]</scope>
    <source>
        <strain evidence="2">CH1 / JCM 16557</strain>
    </source>
</reference>
<accession>F8AH63</accession>
<dbReference type="AlphaFoldDB" id="F8AH63"/>
<sequence>MNMIIVMPSGQKWIVKTNEKGVPMSLENIPGNDKEPKVRILIEPISSQ</sequence>
<name>F8AH63_PYRYC</name>
<dbReference type="KEGG" id="pya:PYCH_16270"/>
<proteinExistence type="predicted"/>